<dbReference type="EMBL" id="DVHB01000032">
    <property type="protein sequence ID" value="HIR39042.1"/>
    <property type="molecule type" value="Genomic_DNA"/>
</dbReference>
<dbReference type="InterPro" id="IPR025404">
    <property type="entry name" value="DUF4130"/>
</dbReference>
<dbReference type="AlphaFoldDB" id="A0A9D1AF63"/>
<evidence type="ECO:0000259" key="1">
    <source>
        <dbReference type="Pfam" id="PF13566"/>
    </source>
</evidence>
<accession>A0A9D1AF63</accession>
<comment type="caution">
    <text evidence="2">The sequence shown here is derived from an EMBL/GenBank/DDBJ whole genome shotgun (WGS) entry which is preliminary data.</text>
</comment>
<gene>
    <name evidence="2" type="ORF">IAB90_01540</name>
</gene>
<dbReference type="Proteomes" id="UP000824179">
    <property type="component" value="Unassembled WGS sequence"/>
</dbReference>
<dbReference type="Pfam" id="PF13566">
    <property type="entry name" value="DUF4130"/>
    <property type="match status" value="1"/>
</dbReference>
<name>A0A9D1AF63_9FIRM</name>
<reference evidence="2" key="1">
    <citation type="submission" date="2020-10" db="EMBL/GenBank/DDBJ databases">
        <authorList>
            <person name="Gilroy R."/>
        </authorList>
    </citation>
    <scope>NUCLEOTIDE SEQUENCE</scope>
    <source>
        <strain evidence="2">ChiW25-3613</strain>
    </source>
</reference>
<protein>
    <submittedName>
        <fullName evidence="2">TIGR03915 family putative DNA repair protein</fullName>
    </submittedName>
</protein>
<dbReference type="NCBIfam" id="TIGR03915">
    <property type="entry name" value="SAM_7_link_chp"/>
    <property type="match status" value="1"/>
</dbReference>
<organism evidence="2 3">
    <name type="scientific">Candidatus Coproplasma stercoripullorum</name>
    <dbReference type="NCBI Taxonomy" id="2840751"/>
    <lineage>
        <taxon>Bacteria</taxon>
        <taxon>Bacillati</taxon>
        <taxon>Bacillota</taxon>
        <taxon>Clostridia</taxon>
        <taxon>Eubacteriales</taxon>
        <taxon>Candidatus Coproplasma</taxon>
    </lineage>
</organism>
<evidence type="ECO:0000313" key="3">
    <source>
        <dbReference type="Proteomes" id="UP000824179"/>
    </source>
</evidence>
<proteinExistence type="predicted"/>
<evidence type="ECO:0000313" key="2">
    <source>
        <dbReference type="EMBL" id="HIR39042.1"/>
    </source>
</evidence>
<sequence length="248" mass="28697">MKVFITDGTAESFYTAVFVAYRESGAVITSQKNRQLSFDSEIITVKTDNEKVARVRAKLDKLDRFAAGDIDLALRSCDSLKEQTAFEYIKLLVNRGRPVRRMLSEPTIIEMTAIIERVTGELHKMKGFLRFMETANGALYAPYSPDNDITDLIAPHFKARMGEQKFVIHDTKRKKAALCDGKTWFMAEVGDAEVYLSEYEKVFENLWKKYYASVNIKERPHEKQMKGYMPVRYWKFLPEKNGLPDDEY</sequence>
<reference evidence="2" key="2">
    <citation type="journal article" date="2021" name="PeerJ">
        <title>Extensive microbial diversity within the chicken gut microbiome revealed by metagenomics and culture.</title>
        <authorList>
            <person name="Gilroy R."/>
            <person name="Ravi A."/>
            <person name="Getino M."/>
            <person name="Pursley I."/>
            <person name="Horton D.L."/>
            <person name="Alikhan N.F."/>
            <person name="Baker D."/>
            <person name="Gharbi K."/>
            <person name="Hall N."/>
            <person name="Watson M."/>
            <person name="Adriaenssens E.M."/>
            <person name="Foster-Nyarko E."/>
            <person name="Jarju S."/>
            <person name="Secka A."/>
            <person name="Antonio M."/>
            <person name="Oren A."/>
            <person name="Chaudhuri R.R."/>
            <person name="La Ragione R."/>
            <person name="Hildebrand F."/>
            <person name="Pallen M.J."/>
        </authorList>
    </citation>
    <scope>NUCLEOTIDE SEQUENCE</scope>
    <source>
        <strain evidence="2">ChiW25-3613</strain>
    </source>
</reference>
<dbReference type="InterPro" id="IPR023875">
    <property type="entry name" value="DNA_repair_put"/>
</dbReference>
<feature type="domain" description="DUF4130" evidence="1">
    <location>
        <begin position="81"/>
        <end position="239"/>
    </location>
</feature>